<dbReference type="KEGG" id="lem:LEN_0777"/>
<feature type="domain" description="GmrSD restriction endonucleases N-terminal" evidence="1">
    <location>
        <begin position="9"/>
        <end position="219"/>
    </location>
</feature>
<dbReference type="Pfam" id="PF07510">
    <property type="entry name" value="GmrSD_C"/>
    <property type="match status" value="1"/>
</dbReference>
<dbReference type="Proteomes" id="UP000218824">
    <property type="component" value="Chromosome"/>
</dbReference>
<dbReference type="InterPro" id="IPR043714">
    <property type="entry name" value="DUF5655"/>
</dbReference>
<dbReference type="Pfam" id="PF18899">
    <property type="entry name" value="DUF5655"/>
    <property type="match status" value="1"/>
</dbReference>
<protein>
    <recommendedName>
        <fullName evidence="6">DUF262 domain-containing protein</fullName>
    </recommendedName>
</protein>
<evidence type="ECO:0000313" key="4">
    <source>
        <dbReference type="EMBL" id="BAV96264.1"/>
    </source>
</evidence>
<gene>
    <name evidence="4" type="ORF">LEN_0777</name>
</gene>
<dbReference type="InterPro" id="IPR011089">
    <property type="entry name" value="GmrSD_C"/>
</dbReference>
<organism evidence="4 5">
    <name type="scientific">Lysobacter enzymogenes</name>
    <dbReference type="NCBI Taxonomy" id="69"/>
    <lineage>
        <taxon>Bacteria</taxon>
        <taxon>Pseudomonadati</taxon>
        <taxon>Pseudomonadota</taxon>
        <taxon>Gammaproteobacteria</taxon>
        <taxon>Lysobacterales</taxon>
        <taxon>Lysobacteraceae</taxon>
        <taxon>Lysobacter</taxon>
    </lineage>
</organism>
<sequence length="697" mass="80625">MKAQDLQFTQLLQGAKQFIIPIFQRTYSWEIGHCEQLWNDILRAGSHAELDSHFIGSAVYIPEQETSAAISRWLVIDGQQRITTLTLLLLALKRRLEKDARDTPVSAAEIEDYFLLNRYGKGEQRYKMLLTKTDKDTLIALLDGKPVPDKASHRIKENFEFFAGKIAEADLEVVYAGIGKLMIVDVRLQQGIDNPQMIFESMNSTGKALTQADLIRNYVLMGLPHEQQTRLYEDYWRPMELLFGVEHYNKHFDEFMRFFLVIHTGNHRIRKDDVYNEFKIYSRGHDDEPLLAALLEFARHYCCMALGSEKDSELAIAFQDIRELRADVCYPMLMEIYHDYTQGRLGKDAFVSTLQLVESYVFRRAICDVPTNSLRQTFATFCRKLDKSRYLESVKAAFMLLPSYRRFPGDDEFRRRLQIRNLYKFNRRSYWLRRFENFGRKERVMVQDYTIEHIMPQNANLSAAWQQSLGSEWARVQEQYLHTLGNLTLTGYNSEYSDRPFADKRDMEGGFAQSPLKLNEGLGSCSDWNEDQIKLRAGRLSSRAVDIWKAPALANDVLDTYREKKAESAAEYTISDHPNLSGGPVRTLFEHFRTQVIALDECVQEEFLKLYVAYKAETNFVDVIPQAKRLRLTLNMAFNDIDDPRKLCVDVTDLGHWGNGCVEVSLGSEADLPYVMGLVRQSLERQLGEENTEAESA</sequence>
<name>A0AAU9AJH4_LYSEN</name>
<dbReference type="GeneID" id="83062675"/>
<evidence type="ECO:0000259" key="3">
    <source>
        <dbReference type="Pfam" id="PF18899"/>
    </source>
</evidence>
<evidence type="ECO:0000313" key="5">
    <source>
        <dbReference type="Proteomes" id="UP000218824"/>
    </source>
</evidence>
<dbReference type="EMBL" id="AP014940">
    <property type="protein sequence ID" value="BAV96264.1"/>
    <property type="molecule type" value="Genomic_DNA"/>
</dbReference>
<reference evidence="4 5" key="1">
    <citation type="journal article" date="2017" name="DNA Res.">
        <title>Complete genome sequence and expression profile of the commercial lytic enzyme producer Lysobacter enzymogenes M497-1.</title>
        <authorList>
            <person name="Takami H."/>
            <person name="Toyoda A."/>
            <person name="Uchiyama I."/>
            <person name="Itoh T."/>
            <person name="Takaki Y."/>
            <person name="Arai W."/>
            <person name="Nishi S."/>
            <person name="Kawai M."/>
            <person name="Shinya K."/>
            <person name="Ikeda H."/>
        </authorList>
    </citation>
    <scope>NUCLEOTIDE SEQUENCE [LARGE SCALE GENOMIC DNA]</scope>
    <source>
        <strain evidence="4 5">M497-1</strain>
    </source>
</reference>
<evidence type="ECO:0000259" key="2">
    <source>
        <dbReference type="Pfam" id="PF07510"/>
    </source>
</evidence>
<feature type="domain" description="DUF5655" evidence="3">
    <location>
        <begin position="584"/>
        <end position="682"/>
    </location>
</feature>
<dbReference type="Pfam" id="PF03235">
    <property type="entry name" value="GmrSD_N"/>
    <property type="match status" value="1"/>
</dbReference>
<dbReference type="PANTHER" id="PTHR35149">
    <property type="entry name" value="SLL5132 PROTEIN"/>
    <property type="match status" value="1"/>
</dbReference>
<dbReference type="RefSeq" id="WP_096376720.1">
    <property type="nucleotide sequence ID" value="NZ_AP014940.1"/>
</dbReference>
<accession>A0AAU9AJH4</accession>
<feature type="domain" description="GmrSD restriction endonucleases C-terminal" evidence="2">
    <location>
        <begin position="408"/>
        <end position="540"/>
    </location>
</feature>
<dbReference type="InterPro" id="IPR004919">
    <property type="entry name" value="GmrSD_N"/>
</dbReference>
<evidence type="ECO:0008006" key="6">
    <source>
        <dbReference type="Google" id="ProtNLM"/>
    </source>
</evidence>
<dbReference type="AlphaFoldDB" id="A0AAU9AJH4"/>
<proteinExistence type="predicted"/>
<evidence type="ECO:0000259" key="1">
    <source>
        <dbReference type="Pfam" id="PF03235"/>
    </source>
</evidence>
<dbReference type="PANTHER" id="PTHR35149:SF2">
    <property type="entry name" value="DUF262 DOMAIN-CONTAINING PROTEIN"/>
    <property type="match status" value="1"/>
</dbReference>